<dbReference type="InterPro" id="IPR050221">
    <property type="entry name" value="26S_Proteasome_ATPase"/>
</dbReference>
<dbReference type="OrthoDB" id="9802352at2"/>
<dbReference type="Pfam" id="PF00004">
    <property type="entry name" value="AAA"/>
    <property type="match status" value="2"/>
</dbReference>
<evidence type="ECO:0000313" key="6">
    <source>
        <dbReference type="Proteomes" id="UP000077589"/>
    </source>
</evidence>
<keyword evidence="3" id="KW-0067">ATP-binding</keyword>
<dbReference type="PANTHER" id="PTHR23073">
    <property type="entry name" value="26S PROTEASOME REGULATORY SUBUNIT"/>
    <property type="match status" value="1"/>
</dbReference>
<proteinExistence type="inferred from homology"/>
<comment type="similarity">
    <text evidence="1">Belongs to the AAA ATPase family.</text>
</comment>
<dbReference type="RefSeq" id="WP_064087279.1">
    <property type="nucleotide sequence ID" value="NZ_JAWFMW010000153.1"/>
</dbReference>
<evidence type="ECO:0000256" key="3">
    <source>
        <dbReference type="ARBA" id="ARBA00022840"/>
    </source>
</evidence>
<dbReference type="SMART" id="SM00382">
    <property type="entry name" value="AAA"/>
    <property type="match status" value="2"/>
</dbReference>
<feature type="domain" description="AAA+ ATPase" evidence="4">
    <location>
        <begin position="480"/>
        <end position="609"/>
    </location>
</feature>
<feature type="domain" description="AAA+ ATPase" evidence="4">
    <location>
        <begin position="245"/>
        <end position="376"/>
    </location>
</feature>
<dbReference type="InterPro" id="IPR003593">
    <property type="entry name" value="AAA+_ATPase"/>
</dbReference>
<dbReference type="GO" id="GO:0016887">
    <property type="term" value="F:ATP hydrolysis activity"/>
    <property type="evidence" value="ECO:0007669"/>
    <property type="project" value="InterPro"/>
</dbReference>
<evidence type="ECO:0000256" key="2">
    <source>
        <dbReference type="ARBA" id="ARBA00022741"/>
    </source>
</evidence>
<dbReference type="SUPFAM" id="SSF52540">
    <property type="entry name" value="P-loop containing nucleoside triphosphate hydrolases"/>
    <property type="match status" value="2"/>
</dbReference>
<evidence type="ECO:0000259" key="4">
    <source>
        <dbReference type="SMART" id="SM00382"/>
    </source>
</evidence>
<protein>
    <recommendedName>
        <fullName evidence="4">AAA+ ATPase domain-containing protein</fullName>
    </recommendedName>
</protein>
<dbReference type="GO" id="GO:0005524">
    <property type="term" value="F:ATP binding"/>
    <property type="evidence" value="ECO:0007669"/>
    <property type="project" value="UniProtKB-KW"/>
</dbReference>
<dbReference type="InterPro" id="IPR003959">
    <property type="entry name" value="ATPase_AAA_core"/>
</dbReference>
<keyword evidence="2" id="KW-0547">Nucleotide-binding</keyword>
<evidence type="ECO:0000313" key="5">
    <source>
        <dbReference type="EMBL" id="OAM23512.1"/>
    </source>
</evidence>
<dbReference type="Gene3D" id="3.40.50.300">
    <property type="entry name" value="P-loop containing nucleotide triphosphate hydrolases"/>
    <property type="match status" value="2"/>
</dbReference>
<sequence length="689" mass="77008">MTTIKLHPSTLSPYSELLVLRIFFELGKLNSFLTHNDRWDNDDLATALGIPAELKAAKELRDALKCSLKQRYLHLRQSCLSIEDWALSEKNIGIIGKRLQLNSAELAVLQLAMHLVLESVLIEALNYLGRQLSRRQVVSLLAKLLHQPADQIHAALLKKHKLCSYGLIEFCDSRRYNGFDDFISWGNTLNADDICLLPFDEQTLLQSCLHHATPPKLTWSQFDHIADMRERTAAHLRHALSVQQTGVNILLYGAPGTGKTEFASLLAQEIDVPCYTLHHADQDDDEMLDSEIRLQNCMLAQTLMTKQQALLVFDEVEDVFSGSLFERSVAQSHKAWVNHLLENNTVPMVWISNHVGCMDDAFLRRFDIILHMPDLPLQHKASLIRTLAGGRLDEAQINTLSNQDGLTPAILERGFKVAAELGNNREAFAVHAVALFNQTLRAQGRRPINLSTTSHTTYSLDWIACDNDIHAISSGLIAHKKGRICCYGAPGTGKTAWANWLGEQAGIPVLLRQGSDLLGKYVGETEQNIAAAFEQAKEQEMLLILDEVDNFLFTRNGADRSWERSMVNEMLTQIERFDGLLVVSTNLMHSLDPAALRRFDLKLHFGYLTPQQVIGFAQEQAAMLGLPAINTIEQGYLKTLTNLTPGDFAATARRHRFAPFTDTAAWIAVLHSECTLKPGGVTNRIGFVA</sequence>
<dbReference type="InterPro" id="IPR027417">
    <property type="entry name" value="P-loop_NTPase"/>
</dbReference>
<evidence type="ECO:0000256" key="1">
    <source>
        <dbReference type="ARBA" id="ARBA00006914"/>
    </source>
</evidence>
<dbReference type="Proteomes" id="UP000077589">
    <property type="component" value="Unassembled WGS sequence"/>
</dbReference>
<dbReference type="AlphaFoldDB" id="A0A1A9RS86"/>
<comment type="caution">
    <text evidence="5">The sequence shown here is derived from an EMBL/GenBank/DDBJ whole genome shotgun (WGS) entry which is preliminary data.</text>
</comment>
<name>A0A1A9RS86_EIKCO</name>
<organism evidence="5 6">
    <name type="scientific">Eikenella corrodens</name>
    <dbReference type="NCBI Taxonomy" id="539"/>
    <lineage>
        <taxon>Bacteria</taxon>
        <taxon>Pseudomonadati</taxon>
        <taxon>Pseudomonadota</taxon>
        <taxon>Betaproteobacteria</taxon>
        <taxon>Neisseriales</taxon>
        <taxon>Neisseriaceae</taxon>
        <taxon>Eikenella</taxon>
    </lineage>
</organism>
<gene>
    <name evidence="5" type="ORF">A7P90_00855</name>
</gene>
<accession>A0A1A9RS86</accession>
<dbReference type="EMBL" id="LXSG01000007">
    <property type="protein sequence ID" value="OAM23512.1"/>
    <property type="molecule type" value="Genomic_DNA"/>
</dbReference>
<dbReference type="CDD" id="cd19481">
    <property type="entry name" value="RecA-like_protease"/>
    <property type="match status" value="1"/>
</dbReference>
<reference evidence="6" key="1">
    <citation type="submission" date="2016-05" db="EMBL/GenBank/DDBJ databases">
        <title>Draft genome of Corynebacterium afermentans subsp. afermentans LCDC 88199T.</title>
        <authorList>
            <person name="Bernier A.-M."/>
            <person name="Bernard K."/>
        </authorList>
    </citation>
    <scope>NUCLEOTIDE SEQUENCE [LARGE SCALE GENOMIC DNA]</scope>
    <source>
        <strain evidence="6">NML04-0072</strain>
    </source>
</reference>